<accession>A0AAV7PQF3</accession>
<feature type="signal peptide" evidence="2">
    <location>
        <begin position="1"/>
        <end position="22"/>
    </location>
</feature>
<keyword evidence="2" id="KW-0732">Signal</keyword>
<reference evidence="4" key="1">
    <citation type="journal article" date="2022" name="bioRxiv">
        <title>Sequencing and chromosome-scale assembly of the giantPleurodeles waltlgenome.</title>
        <authorList>
            <person name="Brown T."/>
            <person name="Elewa A."/>
            <person name="Iarovenko S."/>
            <person name="Subramanian E."/>
            <person name="Araus A.J."/>
            <person name="Petzold A."/>
            <person name="Susuki M."/>
            <person name="Suzuki K.-i.T."/>
            <person name="Hayashi T."/>
            <person name="Toyoda A."/>
            <person name="Oliveira C."/>
            <person name="Osipova E."/>
            <person name="Leigh N.D."/>
            <person name="Simon A."/>
            <person name="Yun M.H."/>
        </authorList>
    </citation>
    <scope>NUCLEOTIDE SEQUENCE</scope>
    <source>
        <strain evidence="4">20211129_DDA</strain>
        <tissue evidence="4">Liver</tissue>
    </source>
</reference>
<name>A0AAV7PQF3_PLEWA</name>
<dbReference type="EMBL" id="JANPWB010000011">
    <property type="protein sequence ID" value="KAJ1129562.1"/>
    <property type="molecule type" value="Genomic_DNA"/>
</dbReference>
<keyword evidence="5" id="KW-1185">Reference proteome</keyword>
<dbReference type="AlphaFoldDB" id="A0AAV7PQF3"/>
<dbReference type="InterPro" id="IPR008993">
    <property type="entry name" value="TIMP-like_OB-fold"/>
</dbReference>
<dbReference type="PANTHER" id="PTHR35967">
    <property type="entry name" value="UPF0450 PROTEIN C17ORF58"/>
    <property type="match status" value="1"/>
</dbReference>
<evidence type="ECO:0000256" key="1">
    <source>
        <dbReference type="ARBA" id="ARBA00023157"/>
    </source>
</evidence>
<keyword evidence="1" id="KW-1015">Disulfide bond</keyword>
<feature type="domain" description="NTR" evidence="3">
    <location>
        <begin position="235"/>
        <end position="379"/>
    </location>
</feature>
<dbReference type="PANTHER" id="PTHR35967:SF1">
    <property type="entry name" value="UPF0450 PROTEIN C17ORF58"/>
    <property type="match status" value="1"/>
</dbReference>
<feature type="chain" id="PRO_5043518564" description="NTR domain-containing protein" evidence="2">
    <location>
        <begin position="23"/>
        <end position="380"/>
    </location>
</feature>
<organism evidence="4 5">
    <name type="scientific">Pleurodeles waltl</name>
    <name type="common">Iberian ribbed newt</name>
    <dbReference type="NCBI Taxonomy" id="8319"/>
    <lineage>
        <taxon>Eukaryota</taxon>
        <taxon>Metazoa</taxon>
        <taxon>Chordata</taxon>
        <taxon>Craniata</taxon>
        <taxon>Vertebrata</taxon>
        <taxon>Euteleostomi</taxon>
        <taxon>Amphibia</taxon>
        <taxon>Batrachia</taxon>
        <taxon>Caudata</taxon>
        <taxon>Salamandroidea</taxon>
        <taxon>Salamandridae</taxon>
        <taxon>Pleurodelinae</taxon>
        <taxon>Pleurodeles</taxon>
    </lineage>
</organism>
<dbReference type="PROSITE" id="PS50189">
    <property type="entry name" value="NTR"/>
    <property type="match status" value="1"/>
</dbReference>
<evidence type="ECO:0000256" key="2">
    <source>
        <dbReference type="SAM" id="SignalP"/>
    </source>
</evidence>
<evidence type="ECO:0000313" key="4">
    <source>
        <dbReference type="EMBL" id="KAJ1129562.1"/>
    </source>
</evidence>
<protein>
    <recommendedName>
        <fullName evidence="3">NTR domain-containing protein</fullName>
    </recommendedName>
</protein>
<sequence>MTMEVLWLLLCAVASLSAEARGRDRSLQYAGKATVKPSIKDIHSLVNAPPNHATVHSNFADWGPTEGISSMENSTGHIWLDLGAQHGRKTTDIFDLSASKRTNMRKAAPDKNKDPGPVSLLHFNNSHKLHLTRSQPQSTDVSEDILHPPLLHHKVRSLTESHHSEDGTNLQVDSQGLFDQTNRHSNRPGKANPFKLHDGIGNGTKPSWMTNRQPSSLLYHFNIFKKDPDNKEKMCLTECKRDKDERTFFCNNEFAVNGIVHDVAVLGRGARLVTLLVNSEGLYKMSRLFIAPDGFFFRIKILAVDTSDCRRPCPDFKLGSRYIVMGQIYHKRLQLHDSVLQFLKGNLRPGDGLVRSSSYVKRFTKKKGRIVQSVAHTKCR</sequence>
<dbReference type="Proteomes" id="UP001066276">
    <property type="component" value="Chromosome 7"/>
</dbReference>
<proteinExistence type="predicted"/>
<dbReference type="Gene3D" id="2.40.50.120">
    <property type="match status" value="1"/>
</dbReference>
<comment type="caution">
    <text evidence="4">The sequence shown here is derived from an EMBL/GenBank/DDBJ whole genome shotgun (WGS) entry which is preliminary data.</text>
</comment>
<dbReference type="InterPro" id="IPR001134">
    <property type="entry name" value="Netrin_domain"/>
</dbReference>
<evidence type="ECO:0000313" key="5">
    <source>
        <dbReference type="Proteomes" id="UP001066276"/>
    </source>
</evidence>
<dbReference type="SUPFAM" id="SSF50242">
    <property type="entry name" value="TIMP-like"/>
    <property type="match status" value="1"/>
</dbReference>
<gene>
    <name evidence="4" type="ORF">NDU88_007930</name>
</gene>
<evidence type="ECO:0000259" key="3">
    <source>
        <dbReference type="PROSITE" id="PS50189"/>
    </source>
</evidence>